<evidence type="ECO:0000256" key="1">
    <source>
        <dbReference type="SAM" id="Phobius"/>
    </source>
</evidence>
<protein>
    <recommendedName>
        <fullName evidence="2">LytR/CpsA/Psr regulator C-terminal domain-containing protein</fullName>
    </recommendedName>
</protein>
<keyword evidence="1" id="KW-1133">Transmembrane helix</keyword>
<name>A0ABN3N378_9ACTN</name>
<feature type="transmembrane region" description="Helical" evidence="1">
    <location>
        <begin position="6"/>
        <end position="28"/>
    </location>
</feature>
<keyword evidence="4" id="KW-1185">Reference proteome</keyword>
<sequence length="178" mass="19073">MSFARVRALAVVAILAVSAVIFVTIALVRDRQSGAAADQGCPEGWPRADLELPVPEQVKIRVYNGTAIPGLGEQVATDFANRKFQVDKKVATASKKFSGVALLRYGPGGVGSAHLLRAYFLTASRSYDPKIKGRLVEVTVGEDFQKLGTTTEVNQSIAILGEPPLPDRACELPKAKRP</sequence>
<dbReference type="Pfam" id="PF13399">
    <property type="entry name" value="LytR_C"/>
    <property type="match status" value="1"/>
</dbReference>
<dbReference type="RefSeq" id="WP_344167821.1">
    <property type="nucleotide sequence ID" value="NZ_BAAARY010000002.1"/>
</dbReference>
<dbReference type="EMBL" id="BAAARY010000002">
    <property type="protein sequence ID" value="GAA2513267.1"/>
    <property type="molecule type" value="Genomic_DNA"/>
</dbReference>
<keyword evidence="1" id="KW-0812">Transmembrane</keyword>
<dbReference type="InterPro" id="IPR027381">
    <property type="entry name" value="LytR/CpsA/Psr_C"/>
</dbReference>
<dbReference type="Proteomes" id="UP001499978">
    <property type="component" value="Unassembled WGS sequence"/>
</dbReference>
<gene>
    <name evidence="3" type="ORF">GCM10010201_06030</name>
</gene>
<accession>A0ABN3N378</accession>
<comment type="caution">
    <text evidence="3">The sequence shown here is derived from an EMBL/GenBank/DDBJ whole genome shotgun (WGS) entry which is preliminary data.</text>
</comment>
<reference evidence="3 4" key="1">
    <citation type="journal article" date="2019" name="Int. J. Syst. Evol. Microbiol.">
        <title>The Global Catalogue of Microorganisms (GCM) 10K type strain sequencing project: providing services to taxonomists for standard genome sequencing and annotation.</title>
        <authorList>
            <consortium name="The Broad Institute Genomics Platform"/>
            <consortium name="The Broad Institute Genome Sequencing Center for Infectious Disease"/>
            <person name="Wu L."/>
            <person name="Ma J."/>
        </authorList>
    </citation>
    <scope>NUCLEOTIDE SEQUENCE [LARGE SCALE GENOMIC DNA]</scope>
    <source>
        <strain evidence="3 4">JCM 3367</strain>
    </source>
</reference>
<evidence type="ECO:0000313" key="3">
    <source>
        <dbReference type="EMBL" id="GAA2513267.1"/>
    </source>
</evidence>
<evidence type="ECO:0000313" key="4">
    <source>
        <dbReference type="Proteomes" id="UP001499978"/>
    </source>
</evidence>
<evidence type="ECO:0000259" key="2">
    <source>
        <dbReference type="Pfam" id="PF13399"/>
    </source>
</evidence>
<proteinExistence type="predicted"/>
<organism evidence="3 4">
    <name type="scientific">Pilimelia columellifera subsp. columellifera</name>
    <dbReference type="NCBI Taxonomy" id="706583"/>
    <lineage>
        <taxon>Bacteria</taxon>
        <taxon>Bacillati</taxon>
        <taxon>Actinomycetota</taxon>
        <taxon>Actinomycetes</taxon>
        <taxon>Micromonosporales</taxon>
        <taxon>Micromonosporaceae</taxon>
        <taxon>Pilimelia</taxon>
    </lineage>
</organism>
<feature type="domain" description="LytR/CpsA/Psr regulator C-terminal" evidence="2">
    <location>
        <begin position="57"/>
        <end position="144"/>
    </location>
</feature>
<keyword evidence="1" id="KW-0472">Membrane</keyword>
<dbReference type="Gene3D" id="3.30.70.2390">
    <property type="match status" value="1"/>
</dbReference>